<organism evidence="2 3">
    <name type="scientific">Lentilactobacillus parabuchneri</name>
    <dbReference type="NCBI Taxonomy" id="152331"/>
    <lineage>
        <taxon>Bacteria</taxon>
        <taxon>Bacillati</taxon>
        <taxon>Bacillota</taxon>
        <taxon>Bacilli</taxon>
        <taxon>Lactobacillales</taxon>
        <taxon>Lactobacillaceae</taxon>
        <taxon>Lentilactobacillus</taxon>
    </lineage>
</organism>
<dbReference type="OrthoDB" id="9781678at2"/>
<dbReference type="RefSeq" id="WP_003555476.1">
    <property type="nucleotide sequence ID" value="NZ_CP050493.1"/>
</dbReference>
<accession>A0A1X1FBG0</accession>
<dbReference type="Gene3D" id="3.30.420.10">
    <property type="entry name" value="Ribonuclease H-like superfamily/Ribonuclease H"/>
    <property type="match status" value="1"/>
</dbReference>
<proteinExistence type="predicted"/>
<dbReference type="PROSITE" id="PS50994">
    <property type="entry name" value="INTEGRASE"/>
    <property type="match status" value="1"/>
</dbReference>
<dbReference type="EMBL" id="MSBD01000064">
    <property type="protein sequence ID" value="ORN24354.1"/>
    <property type="molecule type" value="Genomic_DNA"/>
</dbReference>
<dbReference type="PANTHER" id="PTHR10948:SF23">
    <property type="entry name" value="TRANSPOSASE INSI FOR INSERTION SEQUENCE ELEMENT IS30A-RELATED"/>
    <property type="match status" value="1"/>
</dbReference>
<dbReference type="NCBIfam" id="NF033563">
    <property type="entry name" value="transpos_IS30"/>
    <property type="match status" value="1"/>
</dbReference>
<dbReference type="Proteomes" id="UP000193009">
    <property type="component" value="Unassembled WGS sequence"/>
</dbReference>
<dbReference type="PANTHER" id="PTHR10948">
    <property type="entry name" value="TRANSPOSASE"/>
    <property type="match status" value="1"/>
</dbReference>
<dbReference type="InterPro" id="IPR001584">
    <property type="entry name" value="Integrase_cat-core"/>
</dbReference>
<keyword evidence="3" id="KW-1185">Reference proteome</keyword>
<feature type="domain" description="Integrase catalytic" evidence="1">
    <location>
        <begin position="153"/>
        <end position="313"/>
    </location>
</feature>
<dbReference type="GO" id="GO:0015074">
    <property type="term" value="P:DNA integration"/>
    <property type="evidence" value="ECO:0007669"/>
    <property type="project" value="InterPro"/>
</dbReference>
<dbReference type="GO" id="GO:0004803">
    <property type="term" value="F:transposase activity"/>
    <property type="evidence" value="ECO:0007669"/>
    <property type="project" value="TreeGrafter"/>
</dbReference>
<dbReference type="InterPro" id="IPR036397">
    <property type="entry name" value="RNaseH_sf"/>
</dbReference>
<sequence length="322" mass="37381">MTYTHLTIDELTTIYSFWKLNKKAYRVAPALHRSAETVYRIYRFLDAGGTLIDYQQHYRRHKQHCGRKPIQLSPDELVYIQAKIQAGWQPDTIINRHERSFSCGVRTLYRIFKRDAFGLFAKDLPMHGQRHPNGYVERRGKAGQLGRDLKTRYQDYPNFKREFGHLEGDTVQGKNHQGAVTTLVERQTKVAIVLNSHTKSSQNVNRSLAAWLTKLPRHLFKSITFDNGKEFAGWRTIANQFDLNIYFAAVGAPNQRGLNENTNNLLRKDGLHHDLIMDQLSDEFVQAVASRRNHIPRKSLNYQTPLEAFVNQITDEQLKFLT</sequence>
<dbReference type="GO" id="GO:0005829">
    <property type="term" value="C:cytosol"/>
    <property type="evidence" value="ECO:0007669"/>
    <property type="project" value="TreeGrafter"/>
</dbReference>
<dbReference type="InterPro" id="IPR012337">
    <property type="entry name" value="RNaseH-like_sf"/>
</dbReference>
<evidence type="ECO:0000313" key="3">
    <source>
        <dbReference type="Proteomes" id="UP000193009"/>
    </source>
</evidence>
<dbReference type="SUPFAM" id="SSF53098">
    <property type="entry name" value="Ribonuclease H-like"/>
    <property type="match status" value="1"/>
</dbReference>
<reference evidence="2 3" key="1">
    <citation type="journal article" date="2017" name="Front. Microbiol.">
        <title>The Histidine Decarboxylase Gene Cluster of Lactobacillus parabuchneri Was Gained by Horizontal Gene Transfer and Is Mobile within the Species.</title>
        <authorList>
            <person name="Wuthrich D."/>
            <person name="Berthoud H."/>
            <person name="Wechsler D."/>
            <person name="Eugster E."/>
            <person name="Irmler S."/>
            <person name="Bruggmann R."/>
        </authorList>
    </citation>
    <scope>NUCLEOTIDE SEQUENCE [LARGE SCALE GENOMIC DNA]</scope>
    <source>
        <strain evidence="2 3">FAM23169</strain>
    </source>
</reference>
<evidence type="ECO:0000259" key="1">
    <source>
        <dbReference type="PROSITE" id="PS50994"/>
    </source>
</evidence>
<protein>
    <submittedName>
        <fullName evidence="2">Integrase core domain protein</fullName>
    </submittedName>
</protein>
<dbReference type="AlphaFoldDB" id="A0A1X1FBG0"/>
<dbReference type="InterPro" id="IPR051917">
    <property type="entry name" value="Transposase-Integrase"/>
</dbReference>
<evidence type="ECO:0000313" key="2">
    <source>
        <dbReference type="EMBL" id="ORN24354.1"/>
    </source>
</evidence>
<gene>
    <name evidence="2" type="ORF">FAM23169_02602</name>
</gene>
<name>A0A1X1FBG0_9LACO</name>
<dbReference type="GO" id="GO:0003676">
    <property type="term" value="F:nucleic acid binding"/>
    <property type="evidence" value="ECO:0007669"/>
    <property type="project" value="InterPro"/>
</dbReference>
<dbReference type="InterPro" id="IPR053392">
    <property type="entry name" value="Transposase_IS30-like"/>
</dbReference>
<comment type="caution">
    <text evidence="2">The sequence shown here is derived from an EMBL/GenBank/DDBJ whole genome shotgun (WGS) entry which is preliminary data.</text>
</comment>
<dbReference type="GO" id="GO:0032196">
    <property type="term" value="P:transposition"/>
    <property type="evidence" value="ECO:0007669"/>
    <property type="project" value="TreeGrafter"/>
</dbReference>